<dbReference type="AlphaFoldDB" id="A0A543FMP2"/>
<dbReference type="EMBL" id="VFPH01000003">
    <property type="protein sequence ID" value="TQM35128.1"/>
    <property type="molecule type" value="Genomic_DNA"/>
</dbReference>
<sequence>MKLSMTSTSSKVIAILGAGPGLGMSMARRFGREGFAVALVSRTDARHAAYVAELATGGVESHSFTADVTDAEQVRDVLTRIAADLGEVDTVYYGPASASFGSGIVPLPEADAAAVRAPLEAVLLPAVGLVAAALPPMLRRGDGALFFGGGLSGLRPVPMLGNLAPASAALRMYVLTLAAAVREQGVYAATLTIGGLIERGDIHRMLSEQGASLPTLDPDQIADTAWRMYVARDEAEAVFDVLTPAL</sequence>
<dbReference type="Proteomes" id="UP000319818">
    <property type="component" value="Unassembled WGS sequence"/>
</dbReference>
<dbReference type="PANTHER" id="PTHR43431:SF7">
    <property type="entry name" value="OXIDOREDUCTASE, SHORT CHAIN DEHYDROGENASE_REDUCTASE FAMILY (AFU_ORTHOLOGUE AFUA_5G14000)"/>
    <property type="match status" value="1"/>
</dbReference>
<dbReference type="Pfam" id="PF00106">
    <property type="entry name" value="adh_short"/>
    <property type="match status" value="1"/>
</dbReference>
<proteinExistence type="predicted"/>
<dbReference type="Gene3D" id="3.40.50.720">
    <property type="entry name" value="NAD(P)-binding Rossmann-like Domain"/>
    <property type="match status" value="1"/>
</dbReference>
<dbReference type="InterPro" id="IPR002347">
    <property type="entry name" value="SDR_fam"/>
</dbReference>
<evidence type="ECO:0000313" key="1">
    <source>
        <dbReference type="EMBL" id="TQM35128.1"/>
    </source>
</evidence>
<gene>
    <name evidence="1" type="ORF">FB388_6555</name>
</gene>
<organism evidence="1 2">
    <name type="scientific">Pseudonocardia cypriaca</name>
    <dbReference type="NCBI Taxonomy" id="882449"/>
    <lineage>
        <taxon>Bacteria</taxon>
        <taxon>Bacillati</taxon>
        <taxon>Actinomycetota</taxon>
        <taxon>Actinomycetes</taxon>
        <taxon>Pseudonocardiales</taxon>
        <taxon>Pseudonocardiaceae</taxon>
        <taxon>Pseudonocardia</taxon>
    </lineage>
</organism>
<protein>
    <submittedName>
        <fullName evidence="1">NADP-dependent 3-hydroxy acid dehydrogenase YdfG</fullName>
    </submittedName>
</protein>
<comment type="caution">
    <text evidence="1">The sequence shown here is derived from an EMBL/GenBank/DDBJ whole genome shotgun (WGS) entry which is preliminary data.</text>
</comment>
<dbReference type="InterPro" id="IPR036291">
    <property type="entry name" value="NAD(P)-bd_dom_sf"/>
</dbReference>
<dbReference type="SUPFAM" id="SSF51735">
    <property type="entry name" value="NAD(P)-binding Rossmann-fold domains"/>
    <property type="match status" value="1"/>
</dbReference>
<keyword evidence="2" id="KW-1185">Reference proteome</keyword>
<name>A0A543FMP2_9PSEU</name>
<evidence type="ECO:0000313" key="2">
    <source>
        <dbReference type="Proteomes" id="UP000319818"/>
    </source>
</evidence>
<dbReference type="PANTHER" id="PTHR43431">
    <property type="entry name" value="OXIDOREDUCTASE, SHORT CHAIN DEHYDROGENASE/REDUCTASE FAMILY (AFU_ORTHOLOGUE AFUA_5G14000)"/>
    <property type="match status" value="1"/>
</dbReference>
<reference evidence="1 2" key="1">
    <citation type="submission" date="2019-06" db="EMBL/GenBank/DDBJ databases">
        <title>Sequencing the genomes of 1000 actinobacteria strains.</title>
        <authorList>
            <person name="Klenk H.-P."/>
        </authorList>
    </citation>
    <scope>NUCLEOTIDE SEQUENCE [LARGE SCALE GENOMIC DNA]</scope>
    <source>
        <strain evidence="1 2">DSM 45511</strain>
    </source>
</reference>
<accession>A0A543FMP2</accession>